<dbReference type="KEGG" id="pacr:FXN63_08305"/>
<sequence>MIDCDDTNVRKTDACDAKPVSPSTESVYFKPPLNDATLDALHKLVERGGVAGQAAQEMLDAELLGADAQYAARLRGKPDPEPEAETVSWWFRCREQASSWFKKK</sequence>
<gene>
    <name evidence="1" type="ORF">FXN63_08305</name>
</gene>
<evidence type="ECO:0000313" key="1">
    <source>
        <dbReference type="EMBL" id="QEI05851.1"/>
    </source>
</evidence>
<evidence type="ECO:0000313" key="2">
    <source>
        <dbReference type="Proteomes" id="UP000325161"/>
    </source>
</evidence>
<dbReference type="EMBL" id="CP043046">
    <property type="protein sequence ID" value="QEI05851.1"/>
    <property type="molecule type" value="Genomic_DNA"/>
</dbReference>
<accession>A0A5C0AZ35</accession>
<protein>
    <submittedName>
        <fullName evidence="1">Uncharacterized protein</fullName>
    </submittedName>
</protein>
<name>A0A5C0AZ35_9BURK</name>
<reference evidence="1 2" key="1">
    <citation type="submission" date="2019-08" db="EMBL/GenBank/DDBJ databases">
        <title>Amphibian skin-associated Pigmentiphaga: genome sequence and occurrence across geography and hosts.</title>
        <authorList>
            <person name="Bletz M.C."/>
            <person name="Bunk B."/>
            <person name="Sproeer C."/>
            <person name="Biwer P."/>
            <person name="Reiter S."/>
            <person name="Rabemananjara F.C.E."/>
            <person name="Schulz S."/>
            <person name="Overmann J."/>
            <person name="Vences M."/>
        </authorList>
    </citation>
    <scope>NUCLEOTIDE SEQUENCE [LARGE SCALE GENOMIC DNA]</scope>
    <source>
        <strain evidence="1 2">Mada1488</strain>
    </source>
</reference>
<keyword evidence="2" id="KW-1185">Reference proteome</keyword>
<dbReference type="RefSeq" id="WP_148814234.1">
    <property type="nucleotide sequence ID" value="NZ_CP043046.1"/>
</dbReference>
<dbReference type="AlphaFoldDB" id="A0A5C0AZ35"/>
<dbReference type="Proteomes" id="UP000325161">
    <property type="component" value="Chromosome"/>
</dbReference>
<organism evidence="1 2">
    <name type="scientific">Pigmentiphaga aceris</name>
    <dbReference type="NCBI Taxonomy" id="1940612"/>
    <lineage>
        <taxon>Bacteria</taxon>
        <taxon>Pseudomonadati</taxon>
        <taxon>Pseudomonadota</taxon>
        <taxon>Betaproteobacteria</taxon>
        <taxon>Burkholderiales</taxon>
        <taxon>Alcaligenaceae</taxon>
        <taxon>Pigmentiphaga</taxon>
    </lineage>
</organism>
<proteinExistence type="predicted"/>